<protein>
    <submittedName>
        <fullName evidence="7">RNA polymerase sigma factor</fullName>
    </submittedName>
</protein>
<dbReference type="RefSeq" id="WP_217069747.1">
    <property type="nucleotide sequence ID" value="NZ_JAHQCS010000189.1"/>
</dbReference>
<keyword evidence="4" id="KW-0804">Transcription</keyword>
<dbReference type="EMBL" id="JAHQCS010000189">
    <property type="protein sequence ID" value="MBU9714922.1"/>
    <property type="molecule type" value="Genomic_DNA"/>
</dbReference>
<keyword evidence="2" id="KW-0731">Sigma factor</keyword>
<evidence type="ECO:0000313" key="8">
    <source>
        <dbReference type="Proteomes" id="UP000784880"/>
    </source>
</evidence>
<proteinExistence type="predicted"/>
<reference evidence="7 8" key="1">
    <citation type="submission" date="2021-06" db="EMBL/GenBank/DDBJ databases">
        <title>Bacillus sp. RD4P76, an endophyte from a halophyte.</title>
        <authorList>
            <person name="Sun J.-Q."/>
        </authorList>
    </citation>
    <scope>NUCLEOTIDE SEQUENCE [LARGE SCALE GENOMIC DNA]</scope>
    <source>
        <strain evidence="7 8">CGMCC 1.15917</strain>
    </source>
</reference>
<dbReference type="PANTHER" id="PTHR43133">
    <property type="entry name" value="RNA POLYMERASE ECF-TYPE SIGMA FACTO"/>
    <property type="match status" value="1"/>
</dbReference>
<keyword evidence="1" id="KW-0805">Transcription regulation</keyword>
<evidence type="ECO:0000313" key="7">
    <source>
        <dbReference type="EMBL" id="MBU9714922.1"/>
    </source>
</evidence>
<dbReference type="Pfam" id="PF04542">
    <property type="entry name" value="Sigma70_r2"/>
    <property type="match status" value="1"/>
</dbReference>
<dbReference type="Pfam" id="PF08281">
    <property type="entry name" value="Sigma70_r4_2"/>
    <property type="match status" value="1"/>
</dbReference>
<evidence type="ECO:0000259" key="6">
    <source>
        <dbReference type="Pfam" id="PF08281"/>
    </source>
</evidence>
<name>A0ABS6JQ26_9BACI</name>
<dbReference type="NCBIfam" id="TIGR02937">
    <property type="entry name" value="sigma70-ECF"/>
    <property type="match status" value="1"/>
</dbReference>
<accession>A0ABS6JQ26</accession>
<dbReference type="InterPro" id="IPR007627">
    <property type="entry name" value="RNA_pol_sigma70_r2"/>
</dbReference>
<sequence length="190" mass="22450">MDIVVSLIRKCKNDDKYAYNDLLGRYEGQLYRICYSYTRNREASLDIMQEVYIKIYRSIQTFDESRPFYPWVKRITVNTCLNYIRDQKKHNQLSLDDDTHESGALKETIADRTDIEEITCANDFQKIIDNSLLHIPENYRMVLTLRYVEEMSYEQIATALNQSLGTVKSNISRGRKLLKQKLTEQNILEV</sequence>
<evidence type="ECO:0000256" key="2">
    <source>
        <dbReference type="ARBA" id="ARBA00023082"/>
    </source>
</evidence>
<dbReference type="Proteomes" id="UP000784880">
    <property type="component" value="Unassembled WGS sequence"/>
</dbReference>
<dbReference type="PANTHER" id="PTHR43133:SF8">
    <property type="entry name" value="RNA POLYMERASE SIGMA FACTOR HI_1459-RELATED"/>
    <property type="match status" value="1"/>
</dbReference>
<feature type="domain" description="RNA polymerase sigma-70 region 2" evidence="5">
    <location>
        <begin position="24"/>
        <end position="89"/>
    </location>
</feature>
<gene>
    <name evidence="7" type="ORF">KS419_24560</name>
</gene>
<feature type="domain" description="RNA polymerase sigma factor 70 region 4 type 2" evidence="6">
    <location>
        <begin position="127"/>
        <end position="178"/>
    </location>
</feature>
<evidence type="ECO:0000256" key="1">
    <source>
        <dbReference type="ARBA" id="ARBA00023015"/>
    </source>
</evidence>
<evidence type="ECO:0000256" key="3">
    <source>
        <dbReference type="ARBA" id="ARBA00023125"/>
    </source>
</evidence>
<dbReference type="InterPro" id="IPR014284">
    <property type="entry name" value="RNA_pol_sigma-70_dom"/>
</dbReference>
<dbReference type="InterPro" id="IPR013249">
    <property type="entry name" value="RNA_pol_sigma70_r4_t2"/>
</dbReference>
<evidence type="ECO:0000259" key="5">
    <source>
        <dbReference type="Pfam" id="PF04542"/>
    </source>
</evidence>
<comment type="caution">
    <text evidence="7">The sequence shown here is derived from an EMBL/GenBank/DDBJ whole genome shotgun (WGS) entry which is preliminary data.</text>
</comment>
<evidence type="ECO:0000256" key="4">
    <source>
        <dbReference type="ARBA" id="ARBA00023163"/>
    </source>
</evidence>
<dbReference type="InterPro" id="IPR039425">
    <property type="entry name" value="RNA_pol_sigma-70-like"/>
</dbReference>
<organism evidence="7 8">
    <name type="scientific">Evansella tamaricis</name>
    <dbReference type="NCBI Taxonomy" id="2069301"/>
    <lineage>
        <taxon>Bacteria</taxon>
        <taxon>Bacillati</taxon>
        <taxon>Bacillota</taxon>
        <taxon>Bacilli</taxon>
        <taxon>Bacillales</taxon>
        <taxon>Bacillaceae</taxon>
        <taxon>Evansella</taxon>
    </lineage>
</organism>
<dbReference type="CDD" id="cd06171">
    <property type="entry name" value="Sigma70_r4"/>
    <property type="match status" value="1"/>
</dbReference>
<keyword evidence="8" id="KW-1185">Reference proteome</keyword>
<keyword evidence="3" id="KW-0238">DNA-binding</keyword>